<feature type="compositionally biased region" description="Basic and acidic residues" evidence="1">
    <location>
        <begin position="365"/>
        <end position="381"/>
    </location>
</feature>
<name>A0ABP1PL16_XYLVO</name>
<feature type="compositionally biased region" description="Low complexity" evidence="1">
    <location>
        <begin position="1529"/>
        <end position="1539"/>
    </location>
</feature>
<proteinExistence type="predicted"/>
<feature type="region of interest" description="Disordered" evidence="1">
    <location>
        <begin position="1758"/>
        <end position="1817"/>
    </location>
</feature>
<feature type="compositionally biased region" description="Basic and acidic residues" evidence="1">
    <location>
        <begin position="2238"/>
        <end position="2265"/>
    </location>
</feature>
<feature type="compositionally biased region" description="Low complexity" evidence="1">
    <location>
        <begin position="1603"/>
        <end position="1614"/>
    </location>
</feature>
<feature type="compositionally biased region" description="Polar residues" evidence="1">
    <location>
        <begin position="1989"/>
        <end position="2004"/>
    </location>
</feature>
<feature type="compositionally biased region" description="Basic and acidic residues" evidence="1">
    <location>
        <begin position="110"/>
        <end position="120"/>
    </location>
</feature>
<feature type="region of interest" description="Disordered" evidence="1">
    <location>
        <begin position="1443"/>
        <end position="1551"/>
    </location>
</feature>
<evidence type="ECO:0000256" key="2">
    <source>
        <dbReference type="SAM" id="SignalP"/>
    </source>
</evidence>
<evidence type="ECO:0000256" key="1">
    <source>
        <dbReference type="SAM" id="MobiDB-lite"/>
    </source>
</evidence>
<feature type="region of interest" description="Disordered" evidence="1">
    <location>
        <begin position="26"/>
        <end position="139"/>
    </location>
</feature>
<keyword evidence="2" id="KW-0732">Signal</keyword>
<feature type="compositionally biased region" description="Polar residues" evidence="1">
    <location>
        <begin position="351"/>
        <end position="363"/>
    </location>
</feature>
<feature type="compositionally biased region" description="Acidic residues" evidence="1">
    <location>
        <begin position="88"/>
        <end position="101"/>
    </location>
</feature>
<feature type="chain" id="PRO_5045155865" evidence="2">
    <location>
        <begin position="19"/>
        <end position="2385"/>
    </location>
</feature>
<feature type="compositionally biased region" description="Polar residues" evidence="1">
    <location>
        <begin position="2209"/>
        <end position="2218"/>
    </location>
</feature>
<evidence type="ECO:0000313" key="4">
    <source>
        <dbReference type="Proteomes" id="UP001642520"/>
    </source>
</evidence>
<reference evidence="3 4" key="1">
    <citation type="submission" date="2024-08" db="EMBL/GenBank/DDBJ databases">
        <authorList>
            <person name="Will J Nash"/>
            <person name="Angela Man"/>
            <person name="Seanna McTaggart"/>
            <person name="Kendall Baker"/>
            <person name="Tom Barker"/>
            <person name="Leah Catchpole"/>
            <person name="Alex Durrant"/>
            <person name="Karim Gharbi"/>
            <person name="Naomi Irish"/>
            <person name="Gemy Kaithakottil"/>
            <person name="Debby Ku"/>
            <person name="Aaliyah Providence"/>
            <person name="Felix Shaw"/>
            <person name="David Swarbreck"/>
            <person name="Chris Watkins"/>
            <person name="Ann M. McCartney"/>
            <person name="Giulio Formenti"/>
            <person name="Alice Mouton"/>
            <person name="Noel Vella"/>
            <person name="Bjorn M von Reumont"/>
            <person name="Adriana Vella"/>
            <person name="Wilfried Haerty"/>
        </authorList>
    </citation>
    <scope>NUCLEOTIDE SEQUENCE [LARGE SCALE GENOMIC DNA]</scope>
</reference>
<comment type="caution">
    <text evidence="3">The sequence shown here is derived from an EMBL/GenBank/DDBJ whole genome shotgun (WGS) entry which is preliminary data.</text>
</comment>
<feature type="compositionally biased region" description="Polar residues" evidence="1">
    <location>
        <begin position="54"/>
        <end position="77"/>
    </location>
</feature>
<feature type="compositionally biased region" description="Basic and acidic residues" evidence="1">
    <location>
        <begin position="1443"/>
        <end position="1482"/>
    </location>
</feature>
<organism evidence="3 4">
    <name type="scientific">Xylocopa violacea</name>
    <name type="common">Violet carpenter bee</name>
    <name type="synonym">Apis violacea</name>
    <dbReference type="NCBI Taxonomy" id="135666"/>
    <lineage>
        <taxon>Eukaryota</taxon>
        <taxon>Metazoa</taxon>
        <taxon>Ecdysozoa</taxon>
        <taxon>Arthropoda</taxon>
        <taxon>Hexapoda</taxon>
        <taxon>Insecta</taxon>
        <taxon>Pterygota</taxon>
        <taxon>Neoptera</taxon>
        <taxon>Endopterygota</taxon>
        <taxon>Hymenoptera</taxon>
        <taxon>Apocrita</taxon>
        <taxon>Aculeata</taxon>
        <taxon>Apoidea</taxon>
        <taxon>Anthophila</taxon>
        <taxon>Apidae</taxon>
        <taxon>Xylocopa</taxon>
        <taxon>Xylocopa</taxon>
    </lineage>
</organism>
<feature type="compositionally biased region" description="Polar residues" evidence="1">
    <location>
        <begin position="2184"/>
        <end position="2199"/>
    </location>
</feature>
<feature type="region of interest" description="Disordered" evidence="1">
    <location>
        <begin position="1852"/>
        <end position="2042"/>
    </location>
</feature>
<feature type="region of interest" description="Disordered" evidence="1">
    <location>
        <begin position="1653"/>
        <end position="1685"/>
    </location>
</feature>
<gene>
    <name evidence="3" type="ORF">XYLVIOL_LOCUS10745</name>
</gene>
<feature type="compositionally biased region" description="Basic and acidic residues" evidence="1">
    <location>
        <begin position="325"/>
        <end position="341"/>
    </location>
</feature>
<accession>A0ABP1PL16</accession>
<feature type="compositionally biased region" description="Basic and acidic residues" evidence="1">
    <location>
        <begin position="1899"/>
        <end position="1928"/>
    </location>
</feature>
<feature type="compositionally biased region" description="Basic and acidic residues" evidence="1">
    <location>
        <begin position="1566"/>
        <end position="1592"/>
    </location>
</feature>
<feature type="signal peptide" evidence="2">
    <location>
        <begin position="1"/>
        <end position="18"/>
    </location>
</feature>
<feature type="compositionally biased region" description="Polar residues" evidence="1">
    <location>
        <begin position="968"/>
        <end position="982"/>
    </location>
</feature>
<feature type="region of interest" description="Disordered" evidence="1">
    <location>
        <begin position="2054"/>
        <end position="2308"/>
    </location>
</feature>
<feature type="compositionally biased region" description="Acidic residues" evidence="1">
    <location>
        <begin position="237"/>
        <end position="247"/>
    </location>
</feature>
<feature type="compositionally biased region" description="Basic and acidic residues" evidence="1">
    <location>
        <begin position="2005"/>
        <end position="2040"/>
    </location>
</feature>
<feature type="compositionally biased region" description="Basic residues" evidence="1">
    <location>
        <begin position="765"/>
        <end position="775"/>
    </location>
</feature>
<keyword evidence="4" id="KW-1185">Reference proteome</keyword>
<feature type="compositionally biased region" description="Polar residues" evidence="1">
    <location>
        <begin position="1483"/>
        <end position="1514"/>
    </location>
</feature>
<feature type="compositionally biased region" description="Polar residues" evidence="1">
    <location>
        <begin position="2151"/>
        <end position="2174"/>
    </location>
</feature>
<feature type="region of interest" description="Disordered" evidence="1">
    <location>
        <begin position="1563"/>
        <end position="1614"/>
    </location>
</feature>
<feature type="compositionally biased region" description="Polar residues" evidence="1">
    <location>
        <begin position="2125"/>
        <end position="2137"/>
    </location>
</feature>
<protein>
    <submittedName>
        <fullName evidence="3">Uncharacterized protein</fullName>
    </submittedName>
</protein>
<feature type="compositionally biased region" description="Basic and acidic residues" evidence="1">
    <location>
        <begin position="2279"/>
        <end position="2301"/>
    </location>
</feature>
<feature type="region of interest" description="Disordered" evidence="1">
    <location>
        <begin position="616"/>
        <end position="651"/>
    </location>
</feature>
<feature type="compositionally biased region" description="Basic and acidic residues" evidence="1">
    <location>
        <begin position="948"/>
        <end position="967"/>
    </location>
</feature>
<dbReference type="EMBL" id="CAXAJV020001301">
    <property type="protein sequence ID" value="CAL7951870.1"/>
    <property type="molecule type" value="Genomic_DNA"/>
</dbReference>
<feature type="compositionally biased region" description="Polar residues" evidence="1">
    <location>
        <begin position="2074"/>
        <end position="2104"/>
    </location>
</feature>
<feature type="compositionally biased region" description="Basic and acidic residues" evidence="1">
    <location>
        <begin position="258"/>
        <end position="295"/>
    </location>
</feature>
<feature type="compositionally biased region" description="Basic residues" evidence="1">
    <location>
        <begin position="1952"/>
        <end position="1963"/>
    </location>
</feature>
<feature type="compositionally biased region" description="Basic and acidic residues" evidence="1">
    <location>
        <begin position="831"/>
        <end position="860"/>
    </location>
</feature>
<feature type="compositionally biased region" description="Basic and acidic residues" evidence="1">
    <location>
        <begin position="1858"/>
        <end position="1891"/>
    </location>
</feature>
<feature type="region of interest" description="Disordered" evidence="1">
    <location>
        <begin position="939"/>
        <end position="1005"/>
    </location>
</feature>
<feature type="compositionally biased region" description="Polar residues" evidence="1">
    <location>
        <begin position="618"/>
        <end position="631"/>
    </location>
</feature>
<feature type="compositionally biased region" description="Basic and acidic residues" evidence="1">
    <location>
        <begin position="405"/>
        <end position="419"/>
    </location>
</feature>
<feature type="compositionally biased region" description="Acidic residues" evidence="1">
    <location>
        <begin position="1022"/>
        <end position="1034"/>
    </location>
</feature>
<feature type="compositionally biased region" description="Basic and acidic residues" evidence="1">
    <location>
        <begin position="983"/>
        <end position="1005"/>
    </location>
</feature>
<feature type="region of interest" description="Disordered" evidence="1">
    <location>
        <begin position="682"/>
        <end position="896"/>
    </location>
</feature>
<feature type="region of interest" description="Disordered" evidence="1">
    <location>
        <begin position="1015"/>
        <end position="1034"/>
    </location>
</feature>
<evidence type="ECO:0000313" key="3">
    <source>
        <dbReference type="EMBL" id="CAL7951870.1"/>
    </source>
</evidence>
<feature type="compositionally biased region" description="Basic and acidic residues" evidence="1">
    <location>
        <begin position="1964"/>
        <end position="1983"/>
    </location>
</feature>
<feature type="compositionally biased region" description="Low complexity" evidence="1">
    <location>
        <begin position="1798"/>
        <end position="1809"/>
    </location>
</feature>
<feature type="region of interest" description="Disordered" evidence="1">
    <location>
        <begin position="230"/>
        <end position="422"/>
    </location>
</feature>
<sequence>MNRVLLILSLVSVLGSQGKSVLDVSHGARSVDPAVRDGNGRRTNISDGELFVEGSSTESTTVPQQKDQDPSESSETIVYNRLERPSENDEESSEEEEDPEGPPDHVIPYSEHEEPRDVPTKPKHTVPGEWAKPPKDKEVPLDFVPTKLYAQVRKTHTLKRLPRKKAIENAESEEEKENAARLRAVVKNSKVNTVYTEEGYEDSAYDHAGHIRDADFEEEYARKLHNRLKLKKGAEGDDHEDDEEEENAASYRKHKKTRPGEYKDSDRYKSNESKWKSEINPKLVAEEGIGKLQEDVEREAEEIEKGHEVNKLEKVEATTDGEVPVESRNRDEYNGKNEEKRKKGKRKRPPSMTNGNRNQNSISGEEIRESQISRKIHDEGRIVSTTLAKNLENRPKDSSGAYEYSSRDVDSTNSERAEDSPTTVNYSQLLWDYFKTRQKETTTIEVPLNSELTTLDFTNFGPHSIYQQTTTSFPIIESATWNPQQIDLGQTLIDPEYSTANDQNAHLISTDSINMNPYSEIYNDNQQILFSSSPKNLDRSDQNFDITPMNRKPRYKITVRPKPKKPDQFQATLTSNPITKPLTEPTTPESLPINENYMKVLLHLQNERNVKKAHRANDFQQNSFHPRSNKNNLEDLTRLRPPSSQPGPDYYYNYVPRSHSMIDATQSAWVPLPVAQRYHRHHPNLRTPHSYPDFPHPSQRYSYNRKRNLGPAYDPQRPTRLPRGDSNWQKEPADYANRPGNGSQRGGDARWPPRRAHGFDGARGIRSKSRERRSARGAGGDESSVVKGLRPVANNATSNRGEVERAGKNPSIERNCRQKVRRGVGLVMDVSRAKQPGEKKSRSSAIDRGEGSRAAERESSVDGANGNDGVEGGLDSRAVEYDGRGTTGGGSTLDLAKKRRRFGAEEFRGEDESGGCEEFVNEASQVIENVDVDVTLRKEVNFDGEEPSEVKDELEGRKELSAKESKVVESTGSSNETTSAREQQSKTENEFKKHEELLNEAPKVAEDVVEKEIKDRFGRKEEDEEEDDEEDQVEVEFPEFDYVEELPEEEHVEEAVNTEASLNVEKYPFYNSEKMPTPSALKYAIDPRRLPAKTYGAMEFYNLRDAYKHCEEVEPNLEVLPKKEEPVPERGPNENLPRLRGLGDKLDCFKAKYFDENPFDNPLFLEKQVGNPTLPSDIDSTQFASRIMMLPKQNDDYVIQKSSRRPEAYRQSRGHGSGPVRFQKRRRIRYKAYPRTRTRTRKMPQGYRLQASRLKYAKTTRKPQKVEKRPVTAASEISSFYAPYQNQVYEDVMGTIRNMANLYKVHEVTTTPASEETTVVDDVKVDIKVDAKTNSSKNSTGVAKKEKASVMIDIMKRPTDMDIHIKGLAPPRHYSRYRGVYKRVRASQNSRPRIQRMPQPVLSLRTVTRRQKVRVYKRDLTDHLNSDEKERLLATSDELDSVKKVDEEREASSNVGLEEKANEGTKDTNDGITREQDNDQQVKPKNSTNKIESIVKTSDAAQSFSVRKNSTSPKTDPKTNHITRRVTVLRRVISSNSSSSHDRNQRKEKPEKVVYTIKDRIRHSKPKEEEGRVGMFTKEAEVEQDTRRKEPKYNYIRRKNPVETTSTTSTTTESSLLDNWTETTMITKTVTEPHNQQVAKENRVAQYAIDKWKNDSPNASQKVDYSEQEDMMKRPDEEAANKTGTGYAVYENVDESGTTTTERPQLVSSTEFFNLKTFFETEIPSYTKLSTDDFKNSFFLNDNNSSDYSKMKLDATNTTDVQQEKKEVENTSKTFFPSYVSDEQSSERTEANPEVQLSTESSDESSSTSKESDSNVKTFFSYTSRPISPAENYEDEKYTELGPRVNKPAFFHPPFSLADHRKSPLKENSEESGEAKEEYVFPWQKDKEDQRKRKRIRQRDKMTGEYEYPWERRERLAQDEKRIKEEKRRKFGRSFDDDEDDSTEASTATRQKYVRPRGRHRYKSRLDRDTLEDVKSSSSEHRPVMKYSSRYNSNNTKLPLSENSRSVEEISRSIKKVLEGDSEEKVTSTEKDDSLEEKKPGFYRIRSVSRGIVPEDVTQAPARKLGKKEKPAVGNSSSASTGYKNSNEFRMSVVNSSPKETGNSTKEEAQSAKPSIKKRRRPFKNTASAVEATTKSTIAADDNRTRRRQKSASTTSATPIRTTSGSPISTTSASRVIRRRNQKPAKNSQRNEASRTWNKSVKVVDSGADTGTSKTGTAERSRGRKKARTNEIASEQVKNSKDPEVSADDSKKTERSETVDDDRGKNPGNETEGKNSIGNEEKKTSGSEEKSINEVEKKNVEENAENQDFALIKNGEQYDIKDDGVETLSDIDKPVSVPEDDEFDFGSIIKTEDDLVPKNRAVQLSELESREIVSSVSWTSENYDF</sequence>
<feature type="compositionally biased region" description="Basic and acidic residues" evidence="1">
    <location>
        <begin position="1540"/>
        <end position="1551"/>
    </location>
</feature>
<dbReference type="Proteomes" id="UP001642520">
    <property type="component" value="Unassembled WGS sequence"/>
</dbReference>
<feature type="compositionally biased region" description="Basic and acidic residues" evidence="1">
    <location>
        <begin position="303"/>
        <end position="317"/>
    </location>
</feature>
<feature type="compositionally biased region" description="Basic and acidic residues" evidence="1">
    <location>
        <begin position="1670"/>
        <end position="1680"/>
    </location>
</feature>